<dbReference type="SUPFAM" id="SSF82199">
    <property type="entry name" value="SET domain"/>
    <property type="match status" value="1"/>
</dbReference>
<dbReference type="GO" id="GO:0016279">
    <property type="term" value="F:protein-lysine N-methyltransferase activity"/>
    <property type="evidence" value="ECO:0007669"/>
    <property type="project" value="TreeGrafter"/>
</dbReference>
<feature type="coiled-coil region" evidence="1">
    <location>
        <begin position="384"/>
        <end position="411"/>
    </location>
</feature>
<dbReference type="InterPro" id="IPR046341">
    <property type="entry name" value="SET_dom_sf"/>
</dbReference>
<organism evidence="2 3">
    <name type="scientific">Seminavis robusta</name>
    <dbReference type="NCBI Taxonomy" id="568900"/>
    <lineage>
        <taxon>Eukaryota</taxon>
        <taxon>Sar</taxon>
        <taxon>Stramenopiles</taxon>
        <taxon>Ochrophyta</taxon>
        <taxon>Bacillariophyta</taxon>
        <taxon>Bacillariophyceae</taxon>
        <taxon>Bacillariophycidae</taxon>
        <taxon>Naviculales</taxon>
        <taxon>Naviculaceae</taxon>
        <taxon>Seminavis</taxon>
    </lineage>
</organism>
<dbReference type="Proteomes" id="UP001153069">
    <property type="component" value="Unassembled WGS sequence"/>
</dbReference>
<dbReference type="AlphaFoldDB" id="A0A9N8EN99"/>
<evidence type="ECO:0000313" key="2">
    <source>
        <dbReference type="EMBL" id="CAB9522451.1"/>
    </source>
</evidence>
<keyword evidence="1" id="KW-0175">Coiled coil</keyword>
<proteinExistence type="predicted"/>
<dbReference type="CDD" id="cd10527">
    <property type="entry name" value="SET_LSMT"/>
    <property type="match status" value="1"/>
</dbReference>
<reference evidence="2" key="1">
    <citation type="submission" date="2020-06" db="EMBL/GenBank/DDBJ databases">
        <authorList>
            <consortium name="Plant Systems Biology data submission"/>
        </authorList>
    </citation>
    <scope>NUCLEOTIDE SEQUENCE</scope>
    <source>
        <strain evidence="2">D6</strain>
    </source>
</reference>
<gene>
    <name evidence="2" type="ORF">SEMRO_1304_G261090.1</name>
</gene>
<sequence length="512" mass="57513">MSRKRPRREGWWQQAVDWVNSKGGNVHESVRMSDDRELYLETSQQGKTEIMRIPFACLVSKKSIESTAFGKQIVECVGKVDSDKFHSQVFDIVIALYLANYSATSVGGNKEVDDTPFRPYLETLPESSSYDGLPRLWLDDDLKNLQGSPLLQRVNDQKKGIRNDYNLALEEWKQSSKFPSFEAFSYSLAAVTSRAFAGFGSPEANKESDDMNVAMVPLLDLCNHCRGKNETKNLSYERGMDSNMGSVIVVTASRNIETGEKLRITYGARSNAQLLYNYGFCIPDNIEPDGSANDFLEVSVGKSTETNTTVKLQAGPKAYSFHGFINALDSFIEAPTVAREKEEGGEDDFDANEKEFERWDMDLMASSGDGEEDEDEQAEIEDMKKQEEQAVDRYLKALVSFENRMQELRSAYHLKGKELVDALNAPLADPNKRHAVLLIQSEQRTIYFVLCVIHRLHSLLRKTGESTGRTITAPDGSLVGSDEDKKILEDQAKEVSSAFLSIRLPGWKEAHL</sequence>
<evidence type="ECO:0008006" key="4">
    <source>
        <dbReference type="Google" id="ProtNLM"/>
    </source>
</evidence>
<dbReference type="OrthoDB" id="48326at2759"/>
<evidence type="ECO:0000313" key="3">
    <source>
        <dbReference type="Proteomes" id="UP001153069"/>
    </source>
</evidence>
<dbReference type="PANTHER" id="PTHR13271">
    <property type="entry name" value="UNCHARACTERIZED PUTATIVE METHYLTRANSFERASE"/>
    <property type="match status" value="1"/>
</dbReference>
<protein>
    <recommendedName>
        <fullName evidence="4">SET domain-containing protein</fullName>
    </recommendedName>
</protein>
<keyword evidence="3" id="KW-1185">Reference proteome</keyword>
<name>A0A9N8EN99_9STRA</name>
<evidence type="ECO:0000256" key="1">
    <source>
        <dbReference type="SAM" id="Coils"/>
    </source>
</evidence>
<dbReference type="Gene3D" id="3.90.1410.10">
    <property type="entry name" value="set domain protein methyltransferase, domain 1"/>
    <property type="match status" value="1"/>
</dbReference>
<dbReference type="PANTHER" id="PTHR13271:SF152">
    <property type="entry name" value="UBIQUITIN-LIKE DOMAIN-CONTAINING PROTEIN"/>
    <property type="match status" value="1"/>
</dbReference>
<dbReference type="InterPro" id="IPR050600">
    <property type="entry name" value="SETD3_SETD6_MTase"/>
</dbReference>
<comment type="caution">
    <text evidence="2">The sequence shown here is derived from an EMBL/GenBank/DDBJ whole genome shotgun (WGS) entry which is preliminary data.</text>
</comment>
<dbReference type="EMBL" id="CAICTM010001302">
    <property type="protein sequence ID" value="CAB9522451.1"/>
    <property type="molecule type" value="Genomic_DNA"/>
</dbReference>
<accession>A0A9N8EN99</accession>